<dbReference type="EMBL" id="GBXM01010267">
    <property type="protein sequence ID" value="JAH98310.1"/>
    <property type="molecule type" value="Transcribed_RNA"/>
</dbReference>
<reference evidence="1" key="1">
    <citation type="submission" date="2014-11" db="EMBL/GenBank/DDBJ databases">
        <authorList>
            <person name="Amaro Gonzalez C."/>
        </authorList>
    </citation>
    <scope>NUCLEOTIDE SEQUENCE</scope>
</reference>
<reference evidence="1" key="2">
    <citation type="journal article" date="2015" name="Fish Shellfish Immunol.">
        <title>Early steps in the European eel (Anguilla anguilla)-Vibrio vulnificus interaction in the gills: Role of the RtxA13 toxin.</title>
        <authorList>
            <person name="Callol A."/>
            <person name="Pajuelo D."/>
            <person name="Ebbesson L."/>
            <person name="Teles M."/>
            <person name="MacKenzie S."/>
            <person name="Amaro C."/>
        </authorList>
    </citation>
    <scope>NUCLEOTIDE SEQUENCE</scope>
</reference>
<proteinExistence type="predicted"/>
<accession>A0A0E9X904</accession>
<evidence type="ECO:0000313" key="1">
    <source>
        <dbReference type="EMBL" id="JAH98310.1"/>
    </source>
</evidence>
<organism evidence="1">
    <name type="scientific">Anguilla anguilla</name>
    <name type="common">European freshwater eel</name>
    <name type="synonym">Muraena anguilla</name>
    <dbReference type="NCBI Taxonomy" id="7936"/>
    <lineage>
        <taxon>Eukaryota</taxon>
        <taxon>Metazoa</taxon>
        <taxon>Chordata</taxon>
        <taxon>Craniata</taxon>
        <taxon>Vertebrata</taxon>
        <taxon>Euteleostomi</taxon>
        <taxon>Actinopterygii</taxon>
        <taxon>Neopterygii</taxon>
        <taxon>Teleostei</taxon>
        <taxon>Anguilliformes</taxon>
        <taxon>Anguillidae</taxon>
        <taxon>Anguilla</taxon>
    </lineage>
</organism>
<protein>
    <submittedName>
        <fullName evidence="1">Uncharacterized protein</fullName>
    </submittedName>
</protein>
<dbReference type="AlphaFoldDB" id="A0A0E9X904"/>
<name>A0A0E9X904_ANGAN</name>
<sequence>MLIIRCKNIQIFLNYLQLCNSVRFGIYGEATECSWTLSLLCLIPCTRCFYICKSEYSQQTQGGTTN</sequence>